<dbReference type="EMBL" id="JASJQH010009351">
    <property type="protein sequence ID" value="KAK9679920.1"/>
    <property type="molecule type" value="Genomic_DNA"/>
</dbReference>
<evidence type="ECO:0000256" key="1">
    <source>
        <dbReference type="SAM" id="MobiDB-lite"/>
    </source>
</evidence>
<proteinExistence type="predicted"/>
<name>A0ABR2VM27_9FUNG</name>
<protein>
    <submittedName>
        <fullName evidence="2">Uncharacterized protein</fullName>
    </submittedName>
</protein>
<gene>
    <name evidence="2" type="ORF">K7432_016109</name>
</gene>
<feature type="region of interest" description="Disordered" evidence="1">
    <location>
        <begin position="1"/>
        <end position="104"/>
    </location>
</feature>
<feature type="compositionally biased region" description="Basic residues" evidence="1">
    <location>
        <begin position="74"/>
        <end position="92"/>
    </location>
</feature>
<dbReference type="Proteomes" id="UP001479436">
    <property type="component" value="Unassembled WGS sequence"/>
</dbReference>
<comment type="caution">
    <text evidence="2">The sequence shown here is derived from an EMBL/GenBank/DDBJ whole genome shotgun (WGS) entry which is preliminary data.</text>
</comment>
<keyword evidence="3" id="KW-1185">Reference proteome</keyword>
<organism evidence="2 3">
    <name type="scientific">Basidiobolus ranarum</name>
    <dbReference type="NCBI Taxonomy" id="34480"/>
    <lineage>
        <taxon>Eukaryota</taxon>
        <taxon>Fungi</taxon>
        <taxon>Fungi incertae sedis</taxon>
        <taxon>Zoopagomycota</taxon>
        <taxon>Entomophthoromycotina</taxon>
        <taxon>Basidiobolomycetes</taxon>
        <taxon>Basidiobolales</taxon>
        <taxon>Basidiobolaceae</taxon>
        <taxon>Basidiobolus</taxon>
    </lineage>
</organism>
<reference evidence="2 3" key="1">
    <citation type="submission" date="2023-04" db="EMBL/GenBank/DDBJ databases">
        <title>Genome of Basidiobolus ranarum AG-B5.</title>
        <authorList>
            <person name="Stajich J.E."/>
            <person name="Carter-House D."/>
            <person name="Gryganskyi A."/>
        </authorList>
    </citation>
    <scope>NUCLEOTIDE SEQUENCE [LARGE SCALE GENOMIC DNA]</scope>
    <source>
        <strain evidence="2 3">AG-B5</strain>
    </source>
</reference>
<sequence length="104" mass="11556">KDGDKEQELEEDQDIQNSKTKKPLKKDEDSTIKKRTRKPKAEISADDEAPKKRGRKTKVVASDADSEEELAQSKKPKSRKPKSAPPKGRARKAVIPSNSGSESE</sequence>
<feature type="compositionally biased region" description="Basic and acidic residues" evidence="1">
    <location>
        <begin position="39"/>
        <end position="51"/>
    </location>
</feature>
<evidence type="ECO:0000313" key="2">
    <source>
        <dbReference type="EMBL" id="KAK9679920.1"/>
    </source>
</evidence>
<accession>A0ABR2VM27</accession>
<feature type="non-terminal residue" evidence="2">
    <location>
        <position position="1"/>
    </location>
</feature>
<evidence type="ECO:0000313" key="3">
    <source>
        <dbReference type="Proteomes" id="UP001479436"/>
    </source>
</evidence>